<dbReference type="InterPro" id="IPR000847">
    <property type="entry name" value="LysR_HTH_N"/>
</dbReference>
<evidence type="ECO:0000256" key="1">
    <source>
        <dbReference type="ARBA" id="ARBA00009437"/>
    </source>
</evidence>
<dbReference type="Gene3D" id="3.40.190.290">
    <property type="match status" value="1"/>
</dbReference>
<dbReference type="EMBL" id="FXZK01000004">
    <property type="protein sequence ID" value="SMY08099.1"/>
    <property type="molecule type" value="Genomic_DNA"/>
</dbReference>
<feature type="domain" description="HTH lysR-type" evidence="5">
    <location>
        <begin position="8"/>
        <end position="65"/>
    </location>
</feature>
<dbReference type="InterPro" id="IPR005119">
    <property type="entry name" value="LysR_subst-bd"/>
</dbReference>
<keyword evidence="4" id="KW-0804">Transcription</keyword>
<name>A0A238LEJ6_9RHOB</name>
<gene>
    <name evidence="6" type="primary">gltR_2</name>
    <name evidence="6" type="ORF">LOM8899_02248</name>
</gene>
<dbReference type="GO" id="GO:0043565">
    <property type="term" value="F:sequence-specific DNA binding"/>
    <property type="evidence" value="ECO:0007669"/>
    <property type="project" value="TreeGrafter"/>
</dbReference>
<evidence type="ECO:0000313" key="7">
    <source>
        <dbReference type="Proteomes" id="UP000201613"/>
    </source>
</evidence>
<reference evidence="6 7" key="1">
    <citation type="submission" date="2017-05" db="EMBL/GenBank/DDBJ databases">
        <authorList>
            <person name="Song R."/>
            <person name="Chenine A.L."/>
            <person name="Ruprecht R.M."/>
        </authorList>
    </citation>
    <scope>NUCLEOTIDE SEQUENCE [LARGE SCALE GENOMIC DNA]</scope>
    <source>
        <strain evidence="6 7">CECT 8899</strain>
    </source>
</reference>
<dbReference type="InterPro" id="IPR036390">
    <property type="entry name" value="WH_DNA-bd_sf"/>
</dbReference>
<dbReference type="PANTHER" id="PTHR30537:SF3">
    <property type="entry name" value="TRANSCRIPTIONAL REGULATORY PROTEIN"/>
    <property type="match status" value="1"/>
</dbReference>
<keyword evidence="3" id="KW-0238">DNA-binding</keyword>
<dbReference type="OrthoDB" id="9798121at2"/>
<evidence type="ECO:0000256" key="3">
    <source>
        <dbReference type="ARBA" id="ARBA00023125"/>
    </source>
</evidence>
<dbReference type="PANTHER" id="PTHR30537">
    <property type="entry name" value="HTH-TYPE TRANSCRIPTIONAL REGULATOR"/>
    <property type="match status" value="1"/>
</dbReference>
<comment type="similarity">
    <text evidence="1">Belongs to the LysR transcriptional regulatory family.</text>
</comment>
<dbReference type="FunFam" id="1.10.10.10:FF:000001">
    <property type="entry name" value="LysR family transcriptional regulator"/>
    <property type="match status" value="1"/>
</dbReference>
<keyword evidence="2" id="KW-0805">Transcription regulation</keyword>
<dbReference type="Proteomes" id="UP000201613">
    <property type="component" value="Unassembled WGS sequence"/>
</dbReference>
<evidence type="ECO:0000313" key="6">
    <source>
        <dbReference type="EMBL" id="SMY08099.1"/>
    </source>
</evidence>
<dbReference type="Pfam" id="PF00126">
    <property type="entry name" value="HTH_1"/>
    <property type="match status" value="1"/>
</dbReference>
<evidence type="ECO:0000256" key="2">
    <source>
        <dbReference type="ARBA" id="ARBA00023015"/>
    </source>
</evidence>
<dbReference type="InterPro" id="IPR058163">
    <property type="entry name" value="LysR-type_TF_proteobact-type"/>
</dbReference>
<proteinExistence type="inferred from homology"/>
<dbReference type="PRINTS" id="PR00039">
    <property type="entry name" value="HTHLYSR"/>
</dbReference>
<dbReference type="SUPFAM" id="SSF53850">
    <property type="entry name" value="Periplasmic binding protein-like II"/>
    <property type="match status" value="1"/>
</dbReference>
<dbReference type="SUPFAM" id="SSF46785">
    <property type="entry name" value="Winged helix' DNA-binding domain"/>
    <property type="match status" value="1"/>
</dbReference>
<dbReference type="GO" id="GO:0006351">
    <property type="term" value="P:DNA-templated transcription"/>
    <property type="evidence" value="ECO:0007669"/>
    <property type="project" value="TreeGrafter"/>
</dbReference>
<dbReference type="InterPro" id="IPR036388">
    <property type="entry name" value="WH-like_DNA-bd_sf"/>
</dbReference>
<dbReference type="Pfam" id="PF03466">
    <property type="entry name" value="LysR_substrate"/>
    <property type="match status" value="1"/>
</dbReference>
<keyword evidence="7" id="KW-1185">Reference proteome</keyword>
<dbReference type="Gene3D" id="1.10.10.10">
    <property type="entry name" value="Winged helix-like DNA-binding domain superfamily/Winged helix DNA-binding domain"/>
    <property type="match status" value="1"/>
</dbReference>
<evidence type="ECO:0000256" key="4">
    <source>
        <dbReference type="ARBA" id="ARBA00023163"/>
    </source>
</evidence>
<dbReference type="GO" id="GO:0003700">
    <property type="term" value="F:DNA-binding transcription factor activity"/>
    <property type="evidence" value="ECO:0007669"/>
    <property type="project" value="InterPro"/>
</dbReference>
<evidence type="ECO:0000259" key="5">
    <source>
        <dbReference type="PROSITE" id="PS50931"/>
    </source>
</evidence>
<dbReference type="AlphaFoldDB" id="A0A238LEJ6"/>
<organism evidence="6 7">
    <name type="scientific">Flavimaricola marinus</name>
    <dbReference type="NCBI Taxonomy" id="1819565"/>
    <lineage>
        <taxon>Bacteria</taxon>
        <taxon>Pseudomonadati</taxon>
        <taxon>Pseudomonadota</taxon>
        <taxon>Alphaproteobacteria</taxon>
        <taxon>Rhodobacterales</taxon>
        <taxon>Paracoccaceae</taxon>
        <taxon>Flavimaricola</taxon>
    </lineage>
</organism>
<sequence>MNFALPSVDWSLIQAFLAVAETGSLSAAARQLGASQPTLGRQIKAIEAQLDAELFHRHAKGFELTETGLALVPAARQMREAVNQIALTAAGQAGRLEGTVRITSSDAISVFHLPEILAHIREVEPQIALELVPSDTSTNLLYREADIAVRMYRPTQLDLVTQHIGDLKLAMFAAKSYVARRGIPADATEFLTHDLVGYDANPAMLEAMTHFGLPVTRDSFKTRCDANLANWALVRAGCGIGFGQAQVGRADPSLQEISLDYPLPLLPVWLTAHEAMRQSPRIRRVWDLLADGLRKVIAADAR</sequence>
<accession>A0A238LEJ6</accession>
<dbReference type="PROSITE" id="PS50931">
    <property type="entry name" value="HTH_LYSR"/>
    <property type="match status" value="1"/>
</dbReference>
<protein>
    <submittedName>
        <fullName evidence="6">HTH-type transcriptional regulator GltR</fullName>
    </submittedName>
</protein>